<protein>
    <submittedName>
        <fullName evidence="1">Uncharacterized protein</fullName>
    </submittedName>
</protein>
<keyword evidence="2" id="KW-1185">Reference proteome</keyword>
<reference evidence="2" key="1">
    <citation type="journal article" date="2019" name="Int. J. Syst. Evol. Microbiol.">
        <title>The Global Catalogue of Microorganisms (GCM) 10K type strain sequencing project: providing services to taxonomists for standard genome sequencing and annotation.</title>
        <authorList>
            <consortium name="The Broad Institute Genomics Platform"/>
            <consortium name="The Broad Institute Genome Sequencing Center for Infectious Disease"/>
            <person name="Wu L."/>
            <person name="Ma J."/>
        </authorList>
    </citation>
    <scope>NUCLEOTIDE SEQUENCE [LARGE SCALE GENOMIC DNA]</scope>
    <source>
        <strain evidence="2">JCM 17326</strain>
    </source>
</reference>
<evidence type="ECO:0000313" key="2">
    <source>
        <dbReference type="Proteomes" id="UP001500630"/>
    </source>
</evidence>
<gene>
    <name evidence="1" type="ORF">GCM10022419_046200</name>
</gene>
<dbReference type="Proteomes" id="UP001500630">
    <property type="component" value="Unassembled WGS sequence"/>
</dbReference>
<organism evidence="1 2">
    <name type="scientific">Nonomuraea rosea</name>
    <dbReference type="NCBI Taxonomy" id="638574"/>
    <lineage>
        <taxon>Bacteria</taxon>
        <taxon>Bacillati</taxon>
        <taxon>Actinomycetota</taxon>
        <taxon>Actinomycetes</taxon>
        <taxon>Streptosporangiales</taxon>
        <taxon>Streptosporangiaceae</taxon>
        <taxon>Nonomuraea</taxon>
    </lineage>
</organism>
<accession>A0ABP6X3C8</accession>
<comment type="caution">
    <text evidence="1">The sequence shown here is derived from an EMBL/GenBank/DDBJ whole genome shotgun (WGS) entry which is preliminary data.</text>
</comment>
<dbReference type="EMBL" id="BAABDQ010000009">
    <property type="protein sequence ID" value="GAA3560323.1"/>
    <property type="molecule type" value="Genomic_DNA"/>
</dbReference>
<proteinExistence type="predicted"/>
<sequence length="109" mass="11076">MLLEENSGVDVGTVKADVIAGCALAGAAGIDGDGDGDAASPVRAQGFASRNVAIAVRPAMATIHAFVLLKNRLKRSFMVLMLHSLLGGRLMRESPEPDAAGLSTGASAE</sequence>
<evidence type="ECO:0000313" key="1">
    <source>
        <dbReference type="EMBL" id="GAA3560323.1"/>
    </source>
</evidence>
<name>A0ABP6X3C8_9ACTN</name>